<comment type="caution">
    <text evidence="2">The sequence shown here is derived from an EMBL/GenBank/DDBJ whole genome shotgun (WGS) entry which is preliminary data.</text>
</comment>
<keyword evidence="3" id="KW-1185">Reference proteome</keyword>
<dbReference type="Pfam" id="PF15667">
    <property type="entry name" value="CMIP6"/>
    <property type="match status" value="1"/>
</dbReference>
<dbReference type="OrthoDB" id="9971371at2759"/>
<dbReference type="Proteomes" id="UP000549394">
    <property type="component" value="Unassembled WGS sequence"/>
</dbReference>
<reference evidence="2 3" key="1">
    <citation type="submission" date="2020-08" db="EMBL/GenBank/DDBJ databases">
        <authorList>
            <person name="Hejnol A."/>
        </authorList>
    </citation>
    <scope>NUCLEOTIDE SEQUENCE [LARGE SCALE GENOMIC DNA]</scope>
</reference>
<evidence type="ECO:0000256" key="1">
    <source>
        <dbReference type="SAM" id="MobiDB-lite"/>
    </source>
</evidence>
<dbReference type="PANTHER" id="PTHR35087">
    <property type="entry name" value="SIMILAR TO HYPOTHETICAL PROTEIN FLJ40298"/>
    <property type="match status" value="1"/>
</dbReference>
<proteinExistence type="predicted"/>
<sequence>MCDPSSLFPSAMARKKRVEDTPKINTYRIFGEEIAHQYPLRPSNVSVPLHPLSDSNVLGQPGSTIEHPRYKARHGSRNRPNPTHCGFLLSNVKTLMDPVCSVYTKGSDESYDFMKPQRPLNTTVRSDFVDKSDTCFQKPTRHSSNPNKTAASGIVPVTFVKPQKQRFWKEGISYEHQYDSRADPNYPIRAKRHGAFIWDKFSDNEAERLIRANGYEVRNSAQERRTLPTENVEPKPLIESSIKSAPPAIYPEPASKRAAPSTHYLPPISSVPTTTVCQ</sequence>
<feature type="region of interest" description="Disordered" evidence="1">
    <location>
        <begin position="243"/>
        <end position="278"/>
    </location>
</feature>
<evidence type="ECO:0000313" key="2">
    <source>
        <dbReference type="EMBL" id="CAD5113509.1"/>
    </source>
</evidence>
<dbReference type="InterPro" id="IPR031365">
    <property type="entry name" value="CMIP6"/>
</dbReference>
<dbReference type="PANTHER" id="PTHR35087:SF1">
    <property type="entry name" value="RIKEN CDNA 4930505A04 GENE"/>
    <property type="match status" value="1"/>
</dbReference>
<protein>
    <submittedName>
        <fullName evidence="2">DgyrCDS2669</fullName>
    </submittedName>
</protein>
<organism evidence="2 3">
    <name type="scientific">Dimorphilus gyrociliatus</name>
    <dbReference type="NCBI Taxonomy" id="2664684"/>
    <lineage>
        <taxon>Eukaryota</taxon>
        <taxon>Metazoa</taxon>
        <taxon>Spiralia</taxon>
        <taxon>Lophotrochozoa</taxon>
        <taxon>Annelida</taxon>
        <taxon>Polychaeta</taxon>
        <taxon>Polychaeta incertae sedis</taxon>
        <taxon>Dinophilidae</taxon>
        <taxon>Dimorphilus</taxon>
    </lineage>
</organism>
<dbReference type="AlphaFoldDB" id="A0A7I8VG47"/>
<dbReference type="EMBL" id="CAJFCJ010000004">
    <property type="protein sequence ID" value="CAD5113509.1"/>
    <property type="molecule type" value="Genomic_DNA"/>
</dbReference>
<gene>
    <name evidence="2" type="ORF">DGYR_LOCUS2485</name>
</gene>
<accession>A0A7I8VG47</accession>
<name>A0A7I8VG47_9ANNE</name>
<evidence type="ECO:0000313" key="3">
    <source>
        <dbReference type="Proteomes" id="UP000549394"/>
    </source>
</evidence>